<dbReference type="Pfam" id="PF00400">
    <property type="entry name" value="WD40"/>
    <property type="match status" value="4"/>
</dbReference>
<dbReference type="PANTHER" id="PTHR10971">
    <property type="entry name" value="MRNA EXPORT FACTOR AND BUB3"/>
    <property type="match status" value="1"/>
</dbReference>
<gene>
    <name evidence="5" type="ORF">PVAG01_02508</name>
</gene>
<evidence type="ECO:0000313" key="5">
    <source>
        <dbReference type="EMBL" id="KAL3425717.1"/>
    </source>
</evidence>
<dbReference type="SMART" id="SM00320">
    <property type="entry name" value="WD40"/>
    <property type="match status" value="4"/>
</dbReference>
<keyword evidence="6" id="KW-1185">Reference proteome</keyword>
<dbReference type="InterPro" id="IPR036322">
    <property type="entry name" value="WD40_repeat_dom_sf"/>
</dbReference>
<protein>
    <submittedName>
        <fullName evidence="5">Poly + rna export protein</fullName>
    </submittedName>
</protein>
<dbReference type="SUPFAM" id="SSF50978">
    <property type="entry name" value="WD40 repeat-like"/>
    <property type="match status" value="1"/>
</dbReference>
<name>A0ABR4PQT7_9HELO</name>
<keyword evidence="2" id="KW-0677">Repeat</keyword>
<organism evidence="5 6">
    <name type="scientific">Phlyctema vagabunda</name>
    <dbReference type="NCBI Taxonomy" id="108571"/>
    <lineage>
        <taxon>Eukaryota</taxon>
        <taxon>Fungi</taxon>
        <taxon>Dikarya</taxon>
        <taxon>Ascomycota</taxon>
        <taxon>Pezizomycotina</taxon>
        <taxon>Leotiomycetes</taxon>
        <taxon>Helotiales</taxon>
        <taxon>Dermateaceae</taxon>
        <taxon>Phlyctema</taxon>
    </lineage>
</organism>
<dbReference type="PROSITE" id="PS50082">
    <property type="entry name" value="WD_REPEATS_2"/>
    <property type="match status" value="2"/>
</dbReference>
<proteinExistence type="predicted"/>
<feature type="region of interest" description="Disordered" evidence="4">
    <location>
        <begin position="1"/>
        <end position="20"/>
    </location>
</feature>
<reference evidence="5 6" key="1">
    <citation type="submission" date="2024-06" db="EMBL/GenBank/DDBJ databases">
        <title>Complete genome of Phlyctema vagabunda strain 19-DSS-EL-015.</title>
        <authorList>
            <person name="Fiorenzani C."/>
        </authorList>
    </citation>
    <scope>NUCLEOTIDE SEQUENCE [LARGE SCALE GENOMIC DNA]</scope>
    <source>
        <strain evidence="5 6">19-DSS-EL-015</strain>
    </source>
</reference>
<dbReference type="InterPro" id="IPR001680">
    <property type="entry name" value="WD40_rpt"/>
</dbReference>
<dbReference type="Proteomes" id="UP001629113">
    <property type="component" value="Unassembled WGS sequence"/>
</dbReference>
<accession>A0ABR4PQT7</accession>
<evidence type="ECO:0000256" key="2">
    <source>
        <dbReference type="ARBA" id="ARBA00022737"/>
    </source>
</evidence>
<evidence type="ECO:0000256" key="4">
    <source>
        <dbReference type="SAM" id="MobiDB-lite"/>
    </source>
</evidence>
<sequence>MAPLRTATTSLPGDVSKDVTLADPPSDSISALKFSPANDHLAVASWDHKVRIYDLTSKPTGVGIAIMPFDGPVLDCHWSKDGRTIVGSSSDRTARILDLAQSGSPARQVAIHDAPVRSVRFVQTTAMAAPMIATGSWDKTVKYWDHRASNASPVMEASCQERVYSMDTYDNILVVATAERYINYIDLKAPSTLMRTIMSPLQHQTRVVTCFNTNTIGVGSTGGRLAIQHLKIIGTKDNFSFKCHRHLRIGSSNMTDVYALNDVSLHPNGMFSTAGADGTFNFWNWISKTRLKHFNTGTNSISATAFSKTGDLFAYAISYDWSKGYAHNTTEHPLNVMLHNVTTDESTRL</sequence>
<feature type="compositionally biased region" description="Polar residues" evidence="4">
    <location>
        <begin position="1"/>
        <end position="11"/>
    </location>
</feature>
<comment type="caution">
    <text evidence="5">The sequence shown here is derived from an EMBL/GenBank/DDBJ whole genome shotgun (WGS) entry which is preliminary data.</text>
</comment>
<evidence type="ECO:0000256" key="3">
    <source>
        <dbReference type="PROSITE-ProRule" id="PRU00221"/>
    </source>
</evidence>
<evidence type="ECO:0000256" key="1">
    <source>
        <dbReference type="ARBA" id="ARBA00022574"/>
    </source>
</evidence>
<feature type="repeat" description="WD" evidence="3">
    <location>
        <begin position="22"/>
        <end position="57"/>
    </location>
</feature>
<dbReference type="Gene3D" id="2.130.10.10">
    <property type="entry name" value="YVTN repeat-like/Quinoprotein amine dehydrogenase"/>
    <property type="match status" value="1"/>
</dbReference>
<evidence type="ECO:0000313" key="6">
    <source>
        <dbReference type="Proteomes" id="UP001629113"/>
    </source>
</evidence>
<feature type="repeat" description="WD" evidence="3">
    <location>
        <begin position="109"/>
        <end position="154"/>
    </location>
</feature>
<dbReference type="EMBL" id="JBFCZG010000002">
    <property type="protein sequence ID" value="KAL3425717.1"/>
    <property type="molecule type" value="Genomic_DNA"/>
</dbReference>
<keyword evidence="1 3" id="KW-0853">WD repeat</keyword>
<dbReference type="InterPro" id="IPR015943">
    <property type="entry name" value="WD40/YVTN_repeat-like_dom_sf"/>
</dbReference>